<evidence type="ECO:0000313" key="2">
    <source>
        <dbReference type="Proteomes" id="UP001151760"/>
    </source>
</evidence>
<name>A0ABQ5A8L8_9ASTR</name>
<dbReference type="Proteomes" id="UP001151760">
    <property type="component" value="Unassembled WGS sequence"/>
</dbReference>
<protein>
    <submittedName>
        <fullName evidence="1">Uncharacterized protein</fullName>
    </submittedName>
</protein>
<evidence type="ECO:0000313" key="1">
    <source>
        <dbReference type="EMBL" id="GJS98081.1"/>
    </source>
</evidence>
<sequence length="122" mass="13059">MLSLSDLSFSGGGDDEGMQRKLGMHVLADGDCGVSQLNSQPIVLICLKRQDDMVWRGTVEGSAGARCSSSLLVLLYLSQHSIIVVIIDDLHYHNCLTAAGWSAGPPYPLLDQSQQCSLVIGL</sequence>
<dbReference type="EMBL" id="BQNB010012014">
    <property type="protein sequence ID" value="GJS98081.1"/>
    <property type="molecule type" value="Genomic_DNA"/>
</dbReference>
<proteinExistence type="predicted"/>
<accession>A0ABQ5A8L8</accession>
<gene>
    <name evidence="1" type="ORF">Tco_0819251</name>
</gene>
<organism evidence="1 2">
    <name type="scientific">Tanacetum coccineum</name>
    <dbReference type="NCBI Taxonomy" id="301880"/>
    <lineage>
        <taxon>Eukaryota</taxon>
        <taxon>Viridiplantae</taxon>
        <taxon>Streptophyta</taxon>
        <taxon>Embryophyta</taxon>
        <taxon>Tracheophyta</taxon>
        <taxon>Spermatophyta</taxon>
        <taxon>Magnoliopsida</taxon>
        <taxon>eudicotyledons</taxon>
        <taxon>Gunneridae</taxon>
        <taxon>Pentapetalae</taxon>
        <taxon>asterids</taxon>
        <taxon>campanulids</taxon>
        <taxon>Asterales</taxon>
        <taxon>Asteraceae</taxon>
        <taxon>Asteroideae</taxon>
        <taxon>Anthemideae</taxon>
        <taxon>Anthemidinae</taxon>
        <taxon>Tanacetum</taxon>
    </lineage>
</organism>
<comment type="caution">
    <text evidence="1">The sequence shown here is derived from an EMBL/GenBank/DDBJ whole genome shotgun (WGS) entry which is preliminary data.</text>
</comment>
<reference evidence="1" key="1">
    <citation type="journal article" date="2022" name="Int. J. Mol. Sci.">
        <title>Draft Genome of Tanacetum Coccineum: Genomic Comparison of Closely Related Tanacetum-Family Plants.</title>
        <authorList>
            <person name="Yamashiro T."/>
            <person name="Shiraishi A."/>
            <person name="Nakayama K."/>
            <person name="Satake H."/>
        </authorList>
    </citation>
    <scope>NUCLEOTIDE SEQUENCE</scope>
</reference>
<reference evidence="1" key="2">
    <citation type="submission" date="2022-01" db="EMBL/GenBank/DDBJ databases">
        <authorList>
            <person name="Yamashiro T."/>
            <person name="Shiraishi A."/>
            <person name="Satake H."/>
            <person name="Nakayama K."/>
        </authorList>
    </citation>
    <scope>NUCLEOTIDE SEQUENCE</scope>
</reference>
<keyword evidence="2" id="KW-1185">Reference proteome</keyword>